<comment type="catalytic activity">
    <reaction evidence="7">
        <text>L-threonyl-[protein] + ATP = O-phospho-L-threonyl-[protein] + ADP + H(+)</text>
        <dbReference type="Rhea" id="RHEA:46608"/>
        <dbReference type="Rhea" id="RHEA-COMP:11060"/>
        <dbReference type="Rhea" id="RHEA-COMP:11605"/>
        <dbReference type="ChEBI" id="CHEBI:15378"/>
        <dbReference type="ChEBI" id="CHEBI:30013"/>
        <dbReference type="ChEBI" id="CHEBI:30616"/>
        <dbReference type="ChEBI" id="CHEBI:61977"/>
        <dbReference type="ChEBI" id="CHEBI:456216"/>
        <dbReference type="EC" id="2.7.11.1"/>
    </reaction>
</comment>
<dbReference type="NCBIfam" id="TIGR01925">
    <property type="entry name" value="spIIAB"/>
    <property type="match status" value="1"/>
</dbReference>
<evidence type="ECO:0000256" key="7">
    <source>
        <dbReference type="HAMAP-Rule" id="MF_00637"/>
    </source>
</evidence>
<dbReference type="GO" id="GO:0042174">
    <property type="term" value="P:negative regulation of sporulation resulting in formation of a cellular spore"/>
    <property type="evidence" value="ECO:0007669"/>
    <property type="project" value="InterPro"/>
</dbReference>
<evidence type="ECO:0000256" key="6">
    <source>
        <dbReference type="ARBA" id="ARBA00022969"/>
    </source>
</evidence>
<dbReference type="InterPro" id="IPR003594">
    <property type="entry name" value="HATPase_dom"/>
</dbReference>
<dbReference type="EMBL" id="DVMX01000039">
    <property type="protein sequence ID" value="HIU41373.1"/>
    <property type="molecule type" value="Genomic_DNA"/>
</dbReference>
<feature type="domain" description="Histidine kinase/HSP90-like ATPase" evidence="8">
    <location>
        <begin position="37"/>
        <end position="142"/>
    </location>
</feature>
<dbReference type="PANTHER" id="PTHR35526:SF3">
    <property type="entry name" value="ANTI-SIGMA-F FACTOR RSBW"/>
    <property type="match status" value="1"/>
</dbReference>
<dbReference type="Gene3D" id="3.30.565.10">
    <property type="entry name" value="Histidine kinase-like ATPase, C-terminal domain"/>
    <property type="match status" value="1"/>
</dbReference>
<keyword evidence="1 7" id="KW-0723">Serine/threonine-protein kinase</keyword>
<reference evidence="9" key="2">
    <citation type="journal article" date="2021" name="PeerJ">
        <title>Extensive microbial diversity within the chicken gut microbiome revealed by metagenomics and culture.</title>
        <authorList>
            <person name="Gilroy R."/>
            <person name="Ravi A."/>
            <person name="Getino M."/>
            <person name="Pursley I."/>
            <person name="Horton D.L."/>
            <person name="Alikhan N.F."/>
            <person name="Baker D."/>
            <person name="Gharbi K."/>
            <person name="Hall N."/>
            <person name="Watson M."/>
            <person name="Adriaenssens E.M."/>
            <person name="Foster-Nyarko E."/>
            <person name="Jarju S."/>
            <person name="Secka A."/>
            <person name="Antonio M."/>
            <person name="Oren A."/>
            <person name="Chaudhuri R.R."/>
            <person name="La Ragione R."/>
            <person name="Hildebrand F."/>
            <person name="Pallen M.J."/>
        </authorList>
    </citation>
    <scope>NUCLEOTIDE SEQUENCE</scope>
    <source>
        <strain evidence="9">4509</strain>
    </source>
</reference>
<evidence type="ECO:0000313" key="10">
    <source>
        <dbReference type="Proteomes" id="UP000824082"/>
    </source>
</evidence>
<evidence type="ECO:0000313" key="9">
    <source>
        <dbReference type="EMBL" id="HIU41373.1"/>
    </source>
</evidence>
<evidence type="ECO:0000256" key="3">
    <source>
        <dbReference type="ARBA" id="ARBA00022741"/>
    </source>
</evidence>
<dbReference type="AlphaFoldDB" id="A0A9D1IQD8"/>
<gene>
    <name evidence="7" type="primary">spoIIAB</name>
    <name evidence="9" type="ORF">IAD19_02335</name>
</gene>
<reference evidence="9" key="1">
    <citation type="submission" date="2020-10" db="EMBL/GenBank/DDBJ databases">
        <authorList>
            <person name="Gilroy R."/>
        </authorList>
    </citation>
    <scope>NUCLEOTIDE SEQUENCE</scope>
    <source>
        <strain evidence="9">4509</strain>
    </source>
</reference>
<dbReference type="InterPro" id="IPR036890">
    <property type="entry name" value="HATPase_C_sf"/>
</dbReference>
<evidence type="ECO:0000256" key="1">
    <source>
        <dbReference type="ARBA" id="ARBA00022527"/>
    </source>
</evidence>
<sequence>MKAENETTICCLSRSTNEGYIRTAVAAFLCQLDPMVDELADIKTAVSEAATNAIVHGYPDRLGKIWVKVQIYPGRLVCIRIKDKGVGIPDVEQAMEPLYTTASDRERAGLGFSVMADFMDKLTVRSAPGAGTTVVLKKTLRALE</sequence>
<keyword evidence="6 7" id="KW-0749">Sporulation</keyword>
<name>A0A9D1IQD8_9FIRM</name>
<comment type="caution">
    <text evidence="9">The sequence shown here is derived from an EMBL/GenBank/DDBJ whole genome shotgun (WGS) entry which is preliminary data.</text>
</comment>
<keyword evidence="2 7" id="KW-0808">Transferase</keyword>
<dbReference type="InterPro" id="IPR010194">
    <property type="entry name" value="Anti-sigma_F"/>
</dbReference>
<evidence type="ECO:0000256" key="5">
    <source>
        <dbReference type="ARBA" id="ARBA00022840"/>
    </source>
</evidence>
<evidence type="ECO:0000256" key="2">
    <source>
        <dbReference type="ARBA" id="ARBA00022679"/>
    </source>
</evidence>
<dbReference type="Pfam" id="PF13581">
    <property type="entry name" value="HATPase_c_2"/>
    <property type="match status" value="1"/>
</dbReference>
<organism evidence="9 10">
    <name type="scientific">Candidatus Egerieicola faecale</name>
    <dbReference type="NCBI Taxonomy" id="2840774"/>
    <lineage>
        <taxon>Bacteria</taxon>
        <taxon>Bacillati</taxon>
        <taxon>Bacillota</taxon>
        <taxon>Clostridia</taxon>
        <taxon>Eubacteriales</taxon>
        <taxon>Oscillospiraceae</taxon>
        <taxon>Oscillospiraceae incertae sedis</taxon>
        <taxon>Candidatus Egerieicola</taxon>
    </lineage>
</organism>
<keyword evidence="3 7" id="KW-0547">Nucleotide-binding</keyword>
<dbReference type="PANTHER" id="PTHR35526">
    <property type="entry name" value="ANTI-SIGMA-F FACTOR RSBW-RELATED"/>
    <property type="match status" value="1"/>
</dbReference>
<dbReference type="HAMAP" id="MF_00637">
    <property type="entry name" value="Anti_sigma_F"/>
    <property type="match status" value="1"/>
</dbReference>
<dbReference type="GO" id="GO:0016989">
    <property type="term" value="F:sigma factor antagonist activity"/>
    <property type="evidence" value="ECO:0007669"/>
    <property type="project" value="InterPro"/>
</dbReference>
<dbReference type="GO" id="GO:0030436">
    <property type="term" value="P:asexual sporulation"/>
    <property type="evidence" value="ECO:0007669"/>
    <property type="project" value="UniProtKB-UniRule"/>
</dbReference>
<dbReference type="GO" id="GO:0004674">
    <property type="term" value="F:protein serine/threonine kinase activity"/>
    <property type="evidence" value="ECO:0007669"/>
    <property type="project" value="UniProtKB-KW"/>
</dbReference>
<keyword evidence="5 7" id="KW-0067">ATP-binding</keyword>
<evidence type="ECO:0000259" key="8">
    <source>
        <dbReference type="SMART" id="SM00387"/>
    </source>
</evidence>
<comment type="similarity">
    <text evidence="7">Belongs to the anti-sigma-factor family.</text>
</comment>
<dbReference type="SUPFAM" id="SSF55874">
    <property type="entry name" value="ATPase domain of HSP90 chaperone/DNA topoisomerase II/histidine kinase"/>
    <property type="match status" value="1"/>
</dbReference>
<dbReference type="GO" id="GO:0005524">
    <property type="term" value="F:ATP binding"/>
    <property type="evidence" value="ECO:0007669"/>
    <property type="project" value="UniProtKB-KW"/>
</dbReference>
<protein>
    <recommendedName>
        <fullName evidence="7">Anti-sigma F factor</fullName>
        <ecNumber evidence="7">2.7.11.1</ecNumber>
    </recommendedName>
    <alternativeName>
        <fullName evidence="7">Stage II sporulation protein AB</fullName>
    </alternativeName>
</protein>
<keyword evidence="4 7" id="KW-0418">Kinase</keyword>
<comment type="catalytic activity">
    <reaction evidence="7">
        <text>L-seryl-[protein] + ATP = O-phospho-L-seryl-[protein] + ADP + H(+)</text>
        <dbReference type="Rhea" id="RHEA:17989"/>
        <dbReference type="Rhea" id="RHEA-COMP:9863"/>
        <dbReference type="Rhea" id="RHEA-COMP:11604"/>
        <dbReference type="ChEBI" id="CHEBI:15378"/>
        <dbReference type="ChEBI" id="CHEBI:29999"/>
        <dbReference type="ChEBI" id="CHEBI:30616"/>
        <dbReference type="ChEBI" id="CHEBI:83421"/>
        <dbReference type="ChEBI" id="CHEBI:456216"/>
        <dbReference type="EC" id="2.7.11.1"/>
    </reaction>
</comment>
<accession>A0A9D1IQD8</accession>
<evidence type="ECO:0000256" key="4">
    <source>
        <dbReference type="ARBA" id="ARBA00022777"/>
    </source>
</evidence>
<dbReference type="Proteomes" id="UP000824082">
    <property type="component" value="Unassembled WGS sequence"/>
</dbReference>
<comment type="function">
    <text evidence="7">Binds to sigma F and blocks its ability to form an RNA polymerase holoenzyme (E-sigma F). Phosphorylates SpoIIAA on a serine residue. This phosphorylation may enable SpoIIAA to act as an anti-anti-sigma factor that counteracts SpoIIAB and thus releases sigma F from inhibition.</text>
</comment>
<dbReference type="GO" id="GO:0030435">
    <property type="term" value="P:sporulation resulting in formation of a cellular spore"/>
    <property type="evidence" value="ECO:0007669"/>
    <property type="project" value="UniProtKB-KW"/>
</dbReference>
<dbReference type="EC" id="2.7.11.1" evidence="7"/>
<dbReference type="InterPro" id="IPR050267">
    <property type="entry name" value="Anti-sigma-factor_SerPK"/>
</dbReference>
<dbReference type="SMART" id="SM00387">
    <property type="entry name" value="HATPase_c"/>
    <property type="match status" value="1"/>
</dbReference>
<proteinExistence type="inferred from homology"/>